<keyword evidence="1" id="KW-0812">Transmembrane</keyword>
<reference evidence="2 3" key="1">
    <citation type="submission" date="2018-06" db="EMBL/GenBank/DDBJ databases">
        <title>Genomic Encyclopedia of Type Strains, Phase III (KMG-III): the genomes of soil and plant-associated and newly described type strains.</title>
        <authorList>
            <person name="Whitman W."/>
        </authorList>
    </citation>
    <scope>NUCLEOTIDE SEQUENCE [LARGE SCALE GENOMIC DNA]</scope>
    <source>
        <strain evidence="2 3">CGMCC 4.7090</strain>
    </source>
</reference>
<feature type="transmembrane region" description="Helical" evidence="1">
    <location>
        <begin position="51"/>
        <end position="70"/>
    </location>
</feature>
<evidence type="ECO:0000256" key="1">
    <source>
        <dbReference type="SAM" id="Phobius"/>
    </source>
</evidence>
<dbReference type="RefSeq" id="WP_111650900.1">
    <property type="nucleotide sequence ID" value="NZ_QLMJ01000010.1"/>
</dbReference>
<accession>A0A327Z9X2</accession>
<gene>
    <name evidence="2" type="ORF">B0I29_11095</name>
</gene>
<keyword evidence="1" id="KW-0472">Membrane</keyword>
<evidence type="ECO:0000313" key="2">
    <source>
        <dbReference type="EMBL" id="RAK35343.1"/>
    </source>
</evidence>
<name>A0A327Z9X2_9ACTN</name>
<dbReference type="AlphaFoldDB" id="A0A327Z9X2"/>
<evidence type="ECO:0000313" key="3">
    <source>
        <dbReference type="Proteomes" id="UP000249341"/>
    </source>
</evidence>
<feature type="transmembrane region" description="Helical" evidence="1">
    <location>
        <begin position="27"/>
        <end position="45"/>
    </location>
</feature>
<keyword evidence="1" id="KW-1133">Transmembrane helix</keyword>
<keyword evidence="3" id="KW-1185">Reference proteome</keyword>
<dbReference type="EMBL" id="QLMJ01000010">
    <property type="protein sequence ID" value="RAK35343.1"/>
    <property type="molecule type" value="Genomic_DNA"/>
</dbReference>
<sequence length="161" mass="16769">MQIQITAAPDPVLIAAAVRRGLRRPVFLARSAGWAGLLAAAFVLVTTGSLSPALLTIGAVLAVGVPLIMLNRTARQAMRGGRPTTYEISGGGIASADDQSRHSYAWPAIRSVDELPGQLVFGLADGRLMPVPTMGLTTDQVDQILAMAAAQGLAVRQLARS</sequence>
<comment type="caution">
    <text evidence="2">The sequence shown here is derived from an EMBL/GenBank/DDBJ whole genome shotgun (WGS) entry which is preliminary data.</text>
</comment>
<dbReference type="Proteomes" id="UP000249341">
    <property type="component" value="Unassembled WGS sequence"/>
</dbReference>
<protein>
    <recommendedName>
        <fullName evidence="4">YcxB-like protein</fullName>
    </recommendedName>
</protein>
<evidence type="ECO:0008006" key="4">
    <source>
        <dbReference type="Google" id="ProtNLM"/>
    </source>
</evidence>
<dbReference type="OrthoDB" id="3405858at2"/>
<proteinExistence type="predicted"/>
<organism evidence="2 3">
    <name type="scientific">Actinoplanes lutulentus</name>
    <dbReference type="NCBI Taxonomy" id="1287878"/>
    <lineage>
        <taxon>Bacteria</taxon>
        <taxon>Bacillati</taxon>
        <taxon>Actinomycetota</taxon>
        <taxon>Actinomycetes</taxon>
        <taxon>Micromonosporales</taxon>
        <taxon>Micromonosporaceae</taxon>
        <taxon>Actinoplanes</taxon>
    </lineage>
</organism>